<protein>
    <recommendedName>
        <fullName evidence="4">ER-bound oxygenase mpaB/mpaB'/Rubber oxygenase catalytic domain-containing protein</fullName>
    </recommendedName>
</protein>
<reference evidence="2" key="1">
    <citation type="submission" date="2022-07" db="EMBL/GenBank/DDBJ databases">
        <authorList>
            <person name="Trinca V."/>
            <person name="Uliana J.V.C."/>
            <person name="Torres T.T."/>
            <person name="Ward R.J."/>
            <person name="Monesi N."/>
        </authorList>
    </citation>
    <scope>NUCLEOTIDE SEQUENCE</scope>
    <source>
        <strain evidence="2">HSMRA1968</strain>
        <tissue evidence="2">Whole embryos</tissue>
    </source>
</reference>
<name>A0A9Q0RY32_9DIPT</name>
<organism evidence="2 3">
    <name type="scientific">Pseudolycoriella hygida</name>
    <dbReference type="NCBI Taxonomy" id="35572"/>
    <lineage>
        <taxon>Eukaryota</taxon>
        <taxon>Metazoa</taxon>
        <taxon>Ecdysozoa</taxon>
        <taxon>Arthropoda</taxon>
        <taxon>Hexapoda</taxon>
        <taxon>Insecta</taxon>
        <taxon>Pterygota</taxon>
        <taxon>Neoptera</taxon>
        <taxon>Endopterygota</taxon>
        <taxon>Diptera</taxon>
        <taxon>Nematocera</taxon>
        <taxon>Sciaroidea</taxon>
        <taxon>Sciaridae</taxon>
        <taxon>Pseudolycoriella</taxon>
    </lineage>
</organism>
<evidence type="ECO:0000313" key="3">
    <source>
        <dbReference type="Proteomes" id="UP001151699"/>
    </source>
</evidence>
<dbReference type="OrthoDB" id="6361347at2759"/>
<proteinExistence type="predicted"/>
<keyword evidence="1" id="KW-0472">Membrane</keyword>
<dbReference type="PANTHER" id="PTHR37159">
    <property type="entry name" value="GH11867P"/>
    <property type="match status" value="1"/>
</dbReference>
<gene>
    <name evidence="2" type="ORF">Bhyg_15462</name>
</gene>
<dbReference type="Proteomes" id="UP001151699">
    <property type="component" value="Chromosome C"/>
</dbReference>
<dbReference type="AlphaFoldDB" id="A0A9Q0RY32"/>
<dbReference type="PANTHER" id="PTHR37159:SF1">
    <property type="entry name" value="GH11867P"/>
    <property type="match status" value="1"/>
</dbReference>
<feature type="non-terminal residue" evidence="2">
    <location>
        <position position="183"/>
    </location>
</feature>
<evidence type="ECO:0000313" key="2">
    <source>
        <dbReference type="EMBL" id="KAJ6636867.1"/>
    </source>
</evidence>
<feature type="transmembrane region" description="Helical" evidence="1">
    <location>
        <begin position="82"/>
        <end position="103"/>
    </location>
</feature>
<accession>A0A9Q0RY32</accession>
<comment type="caution">
    <text evidence="2">The sequence shown here is derived from an EMBL/GenBank/DDBJ whole genome shotgun (WGS) entry which is preliminary data.</text>
</comment>
<keyword evidence="1" id="KW-1133">Transmembrane helix</keyword>
<sequence length="183" mass="20828">NTRNVLLFLSVKDQYKETFPSMLSSTMITGTKQEAKDYVLSLTTEAIGKPVDHDINSYELKLPSFYDEKLFKRAQKFFNANIFAMFAGKMIGLISVLAIPSILNILDYTKESGTSLKAYRRYLATIFHTVTWYKEELKPGSMSWKSLSAVRKRHIISSKFAEKGQSGFISQKDMAFTQFGFLG</sequence>
<evidence type="ECO:0000256" key="1">
    <source>
        <dbReference type="SAM" id="Phobius"/>
    </source>
</evidence>
<keyword evidence="3" id="KW-1185">Reference proteome</keyword>
<keyword evidence="1" id="KW-0812">Transmembrane</keyword>
<dbReference type="EMBL" id="WJQU01000004">
    <property type="protein sequence ID" value="KAJ6636867.1"/>
    <property type="molecule type" value="Genomic_DNA"/>
</dbReference>
<evidence type="ECO:0008006" key="4">
    <source>
        <dbReference type="Google" id="ProtNLM"/>
    </source>
</evidence>